<comment type="caution">
    <text evidence="3">The sequence shown here is derived from an EMBL/GenBank/DDBJ whole genome shotgun (WGS) entry which is preliminary data.</text>
</comment>
<evidence type="ECO:0008006" key="5">
    <source>
        <dbReference type="Google" id="ProtNLM"/>
    </source>
</evidence>
<reference evidence="3 4" key="1">
    <citation type="journal article" date="2016" name="Antonie Van Leeuwenhoek">
        <title>Dongia soli sp. nov., isolated from soil from Dokdo, Korea.</title>
        <authorList>
            <person name="Kim D.U."/>
            <person name="Lee H."/>
            <person name="Kim H."/>
            <person name="Kim S.G."/>
            <person name="Ka J.O."/>
        </authorList>
    </citation>
    <scope>NUCLEOTIDE SEQUENCE [LARGE SCALE GENOMIC DNA]</scope>
    <source>
        <strain evidence="3 4">D78</strain>
    </source>
</reference>
<name>A0ABU5E9X4_9PROT</name>
<evidence type="ECO:0000256" key="2">
    <source>
        <dbReference type="SAM" id="SignalP"/>
    </source>
</evidence>
<proteinExistence type="predicted"/>
<keyword evidence="2" id="KW-0732">Signal</keyword>
<organism evidence="3 4">
    <name type="scientific">Dongia soli</name>
    <dbReference type="NCBI Taxonomy" id="600628"/>
    <lineage>
        <taxon>Bacteria</taxon>
        <taxon>Pseudomonadati</taxon>
        <taxon>Pseudomonadota</taxon>
        <taxon>Alphaproteobacteria</taxon>
        <taxon>Rhodospirillales</taxon>
        <taxon>Dongiaceae</taxon>
        <taxon>Dongia</taxon>
    </lineage>
</organism>
<feature type="chain" id="PRO_5045883319" description="Tetratricopeptide repeat protein" evidence="2">
    <location>
        <begin position="31"/>
        <end position="1199"/>
    </location>
</feature>
<dbReference type="EMBL" id="JAXCLW010000002">
    <property type="protein sequence ID" value="MDY0882666.1"/>
    <property type="molecule type" value="Genomic_DNA"/>
</dbReference>
<feature type="region of interest" description="Disordered" evidence="1">
    <location>
        <begin position="267"/>
        <end position="293"/>
    </location>
</feature>
<gene>
    <name evidence="3" type="ORF">SMD27_07420</name>
</gene>
<accession>A0ABU5E9X4</accession>
<sequence>MKPLLSARFFWLATALGCALAILPGQSASADQSILARGWTHQDYGRLVLDSGSDEVRDVKVVGQVMVIRFKRPVKIDMTAAVSNLRPYLISASSAADDKQLALQLRPGLDYRNFDNNGNLVLDFSLSSEKKFSTGKALSVQVSPEKMQVAAVPANAQPANSQPIGLIQPRSGEHGNYSRLAFDLPVGTSAAMRNDGGQTTLRLKGPASLDLGKLQQRLPGRVQNISARATPDGQVIDLQLKPGVEPRGMHQGRTVVLDFFDQGKAPAETKHIADNKLPSEPAIPTNEESHGSGAFAGLEPLVALPGQPIGAAKTEIAPATRPSSTTPSEIPTKPMAAATEEQPAAPASAIDVPVTVAPGANGGAILSFQWPSSTGLAAFKRGNTLWLVFGTPAHFSGKLLDAPQLAALGRVETIDSKYAVGLRLLAPSEANVPTPILNQSGNTWVIDLAPGRPAAPTKDLPQRRETLAQGGSSLLLQADHPGPVLTLPDPLAGDRLLVAPVSQAGLGVAQAAAWPEFKLLPSYQGVAAAPFANNVLMQTLPNGVVITTSPAVKPNEAQASAVPTGNAPSSQAPVPAAGIFDLPAWRRGGDAAFLKDRDELEEAITAASPVRRNDARLQLAEFLFAHGLVQEATGMLNLISDERSAPLSNKQTLTLAGAAHALNGDLDEAAKILGDPLVGSSPEASLFRGILAADRGDNEAATKFFSEPLPNLRDYPKPLRTQLGLTIIRTLIDGGNPMASQAFADAMRVDMPDAETTDRLSYLDGLRQLKLGKTDEAFKKWEALNNSQVDDVKAESQFAIINEKLRTKKMTPAEAVEPLEALRFLSRGGGFEFALLRKLGEVYIEADQPRRGLLTLRQAVTNFAARPESKDVAQEMTDAFRDLYLQGGADRLSPLTAVALYDEFRELTPSGPDGDRMIAGLADRLVKVDLLDGAANLLDTQVKHRLSGVDKARAGARLAAIRLLDNKPELADQALKNSMVTDALPEDVIASRRQLQAQADFGQGQTLQALDEIKDDDSLSARWLRADMLWQLQEWPAAADALGQVMEAEETNIARQAAMLMAKNDVAIDPAAALRDASAPATTQASDDAQSGPATFTDVMNRLRNDAFKERLGRVVLNRAVAMSLSGDRSGLRSLARQYGKNMAQTNLAKSFTMLTSPSNGLADSVSAEMASVDQISSFVDEYRARLRQASLSNTTATN</sequence>
<feature type="signal peptide" evidence="2">
    <location>
        <begin position="1"/>
        <end position="30"/>
    </location>
</feature>
<dbReference type="RefSeq" id="WP_320507734.1">
    <property type="nucleotide sequence ID" value="NZ_JAXCLW010000002.1"/>
</dbReference>
<evidence type="ECO:0000313" key="4">
    <source>
        <dbReference type="Proteomes" id="UP001279642"/>
    </source>
</evidence>
<keyword evidence="4" id="KW-1185">Reference proteome</keyword>
<dbReference type="Proteomes" id="UP001279642">
    <property type="component" value="Unassembled WGS sequence"/>
</dbReference>
<feature type="compositionally biased region" description="Low complexity" evidence="1">
    <location>
        <begin position="336"/>
        <end position="345"/>
    </location>
</feature>
<evidence type="ECO:0000256" key="1">
    <source>
        <dbReference type="SAM" id="MobiDB-lite"/>
    </source>
</evidence>
<feature type="region of interest" description="Disordered" evidence="1">
    <location>
        <begin position="316"/>
        <end position="345"/>
    </location>
</feature>
<evidence type="ECO:0000313" key="3">
    <source>
        <dbReference type="EMBL" id="MDY0882666.1"/>
    </source>
</evidence>
<protein>
    <recommendedName>
        <fullName evidence="5">Tetratricopeptide repeat protein</fullName>
    </recommendedName>
</protein>